<dbReference type="InterPro" id="IPR036271">
    <property type="entry name" value="Tet_transcr_reg_TetR-rel_C_sf"/>
</dbReference>
<proteinExistence type="predicted"/>
<sequence>MTSTTRESGSRSRTRKAILDAAVTVLAQRSTASMAEIADAAEVGRSTLHRYFPERSELMTAIFRMTVERLGTALAEAKLAEGTAAQALRRAVHAYFELTPALIQVCSEGQQRSEDGWLNAAFEQADKPVVGLITRAQAEGYLDQSISPEWIYKVLWWNVFAGIEATGEGLMGKHQAAESVIRLLERGLLAQAGS</sequence>
<evidence type="ECO:0000256" key="2">
    <source>
        <dbReference type="ARBA" id="ARBA00023125"/>
    </source>
</evidence>
<accession>A0A7W7FSI3</accession>
<dbReference type="AlphaFoldDB" id="A0A7W7FSI3"/>
<evidence type="ECO:0000256" key="3">
    <source>
        <dbReference type="ARBA" id="ARBA00023163"/>
    </source>
</evidence>
<dbReference type="GO" id="GO:0003700">
    <property type="term" value="F:DNA-binding transcription factor activity"/>
    <property type="evidence" value="ECO:0007669"/>
    <property type="project" value="TreeGrafter"/>
</dbReference>
<dbReference type="PANTHER" id="PTHR30055">
    <property type="entry name" value="HTH-TYPE TRANSCRIPTIONAL REGULATOR RUTR"/>
    <property type="match status" value="1"/>
</dbReference>
<dbReference type="EMBL" id="JACHMH010000001">
    <property type="protein sequence ID" value="MBB4675980.1"/>
    <property type="molecule type" value="Genomic_DNA"/>
</dbReference>
<evidence type="ECO:0000313" key="6">
    <source>
        <dbReference type="EMBL" id="MBB4675980.1"/>
    </source>
</evidence>
<organism evidence="6 7">
    <name type="scientific">Crossiella cryophila</name>
    <dbReference type="NCBI Taxonomy" id="43355"/>
    <lineage>
        <taxon>Bacteria</taxon>
        <taxon>Bacillati</taxon>
        <taxon>Actinomycetota</taxon>
        <taxon>Actinomycetes</taxon>
        <taxon>Pseudonocardiales</taxon>
        <taxon>Pseudonocardiaceae</taxon>
        <taxon>Crossiella</taxon>
    </lineage>
</organism>
<name>A0A7W7FSI3_9PSEU</name>
<dbReference type="SUPFAM" id="SSF48498">
    <property type="entry name" value="Tetracyclin repressor-like, C-terminal domain"/>
    <property type="match status" value="1"/>
</dbReference>
<evidence type="ECO:0000256" key="1">
    <source>
        <dbReference type="ARBA" id="ARBA00023015"/>
    </source>
</evidence>
<evidence type="ECO:0000313" key="7">
    <source>
        <dbReference type="Proteomes" id="UP000533598"/>
    </source>
</evidence>
<evidence type="ECO:0000259" key="5">
    <source>
        <dbReference type="PROSITE" id="PS50977"/>
    </source>
</evidence>
<keyword evidence="3" id="KW-0804">Transcription</keyword>
<dbReference type="PANTHER" id="PTHR30055:SF234">
    <property type="entry name" value="HTH-TYPE TRANSCRIPTIONAL REGULATOR BETI"/>
    <property type="match status" value="1"/>
</dbReference>
<dbReference type="PROSITE" id="PS50977">
    <property type="entry name" value="HTH_TETR_2"/>
    <property type="match status" value="1"/>
</dbReference>
<feature type="DNA-binding region" description="H-T-H motif" evidence="4">
    <location>
        <begin position="33"/>
        <end position="52"/>
    </location>
</feature>
<evidence type="ECO:0000256" key="4">
    <source>
        <dbReference type="PROSITE-ProRule" id="PRU00335"/>
    </source>
</evidence>
<keyword evidence="2 4" id="KW-0238">DNA-binding</keyword>
<dbReference type="Proteomes" id="UP000533598">
    <property type="component" value="Unassembled WGS sequence"/>
</dbReference>
<dbReference type="RefSeq" id="WP_185001866.1">
    <property type="nucleotide sequence ID" value="NZ_BAAAUI010000021.1"/>
</dbReference>
<dbReference type="Gene3D" id="1.10.357.10">
    <property type="entry name" value="Tetracycline Repressor, domain 2"/>
    <property type="match status" value="1"/>
</dbReference>
<keyword evidence="7" id="KW-1185">Reference proteome</keyword>
<feature type="domain" description="HTH tetR-type" evidence="5">
    <location>
        <begin position="12"/>
        <end position="70"/>
    </location>
</feature>
<dbReference type="InterPro" id="IPR001647">
    <property type="entry name" value="HTH_TetR"/>
</dbReference>
<dbReference type="Pfam" id="PF00440">
    <property type="entry name" value="TetR_N"/>
    <property type="match status" value="1"/>
</dbReference>
<gene>
    <name evidence="6" type="ORF">HNR67_002098</name>
</gene>
<keyword evidence="1" id="KW-0805">Transcription regulation</keyword>
<dbReference type="InterPro" id="IPR050109">
    <property type="entry name" value="HTH-type_TetR-like_transc_reg"/>
</dbReference>
<dbReference type="InterPro" id="IPR009057">
    <property type="entry name" value="Homeodomain-like_sf"/>
</dbReference>
<protein>
    <submittedName>
        <fullName evidence="6">AcrR family transcriptional regulator</fullName>
    </submittedName>
</protein>
<reference evidence="6 7" key="1">
    <citation type="submission" date="2020-08" db="EMBL/GenBank/DDBJ databases">
        <title>Sequencing the genomes of 1000 actinobacteria strains.</title>
        <authorList>
            <person name="Klenk H.-P."/>
        </authorList>
    </citation>
    <scope>NUCLEOTIDE SEQUENCE [LARGE SCALE GENOMIC DNA]</scope>
    <source>
        <strain evidence="6 7">DSM 44230</strain>
    </source>
</reference>
<comment type="caution">
    <text evidence="6">The sequence shown here is derived from an EMBL/GenBank/DDBJ whole genome shotgun (WGS) entry which is preliminary data.</text>
</comment>
<dbReference type="GO" id="GO:0000976">
    <property type="term" value="F:transcription cis-regulatory region binding"/>
    <property type="evidence" value="ECO:0007669"/>
    <property type="project" value="TreeGrafter"/>
</dbReference>
<dbReference type="SUPFAM" id="SSF46689">
    <property type="entry name" value="Homeodomain-like"/>
    <property type="match status" value="1"/>
</dbReference>